<evidence type="ECO:0000313" key="20">
    <source>
        <dbReference type="Proteomes" id="UP000230564"/>
    </source>
</evidence>
<dbReference type="NCBIfam" id="TIGR01034">
    <property type="entry name" value="metK"/>
    <property type="match status" value="1"/>
</dbReference>
<evidence type="ECO:0000256" key="8">
    <source>
        <dbReference type="ARBA" id="ARBA00022723"/>
    </source>
</evidence>
<dbReference type="PANTHER" id="PTHR11964">
    <property type="entry name" value="S-ADENOSYLMETHIONINE SYNTHETASE"/>
    <property type="match status" value="1"/>
</dbReference>
<dbReference type="AlphaFoldDB" id="A0A2H0NDF4"/>
<comment type="subcellular location">
    <subcellularLocation>
        <location evidence="14">Cytoplasm</location>
    </subcellularLocation>
</comment>
<dbReference type="GO" id="GO:0004478">
    <property type="term" value="F:methionine adenosyltransferase activity"/>
    <property type="evidence" value="ECO:0007669"/>
    <property type="project" value="UniProtKB-UniRule"/>
</dbReference>
<evidence type="ECO:0000313" key="19">
    <source>
        <dbReference type="EMBL" id="PIR06929.1"/>
    </source>
</evidence>
<dbReference type="GO" id="GO:0006556">
    <property type="term" value="P:S-adenosylmethionine biosynthetic process"/>
    <property type="evidence" value="ECO:0007669"/>
    <property type="project" value="UniProtKB-UniRule"/>
</dbReference>
<dbReference type="InterPro" id="IPR022636">
    <property type="entry name" value="S-AdoMet_synthetase_sfam"/>
</dbReference>
<evidence type="ECO:0000256" key="12">
    <source>
        <dbReference type="ARBA" id="ARBA00022958"/>
    </source>
</evidence>
<evidence type="ECO:0000256" key="14">
    <source>
        <dbReference type="RuleBase" id="RU000542"/>
    </source>
</evidence>
<keyword evidence="8 14" id="KW-0479">Metal-binding</keyword>
<feature type="domain" description="S-adenosylmethionine synthetase N-terminal" evidence="16">
    <location>
        <begin position="2"/>
        <end position="80"/>
    </location>
</feature>
<dbReference type="InterPro" id="IPR022629">
    <property type="entry name" value="S-AdoMet_synt_central"/>
</dbReference>
<evidence type="ECO:0000256" key="6">
    <source>
        <dbReference type="ARBA" id="ARBA00022563"/>
    </source>
</evidence>
<dbReference type="EC" id="2.5.1.6" evidence="5 13"/>
<evidence type="ECO:0000256" key="5">
    <source>
        <dbReference type="ARBA" id="ARBA00012828"/>
    </source>
</evidence>
<dbReference type="PROSITE" id="PS00377">
    <property type="entry name" value="ADOMET_SYNTHASE_2"/>
    <property type="match status" value="1"/>
</dbReference>
<keyword evidence="10" id="KW-0067">ATP-binding</keyword>
<evidence type="ECO:0000259" key="17">
    <source>
        <dbReference type="Pfam" id="PF02772"/>
    </source>
</evidence>
<evidence type="ECO:0000259" key="16">
    <source>
        <dbReference type="Pfam" id="PF00438"/>
    </source>
</evidence>
<comment type="cofactor">
    <cofactor evidence="1">
        <name>Mg(2+)</name>
        <dbReference type="ChEBI" id="CHEBI:18420"/>
    </cofactor>
</comment>
<comment type="caution">
    <text evidence="19">The sequence shown here is derived from an EMBL/GenBank/DDBJ whole genome shotgun (WGS) entry which is preliminary data.</text>
</comment>
<dbReference type="Pfam" id="PF00438">
    <property type="entry name" value="S-AdoMet_synt_N"/>
    <property type="match status" value="1"/>
</dbReference>
<evidence type="ECO:0000256" key="13">
    <source>
        <dbReference type="NCBIfam" id="TIGR01034"/>
    </source>
</evidence>
<dbReference type="Gene3D" id="3.30.300.10">
    <property type="match status" value="3"/>
</dbReference>
<dbReference type="Proteomes" id="UP000230564">
    <property type="component" value="Unassembled WGS sequence"/>
</dbReference>
<evidence type="ECO:0000256" key="4">
    <source>
        <dbReference type="ARBA" id="ARBA00009685"/>
    </source>
</evidence>
<evidence type="ECO:0000256" key="9">
    <source>
        <dbReference type="ARBA" id="ARBA00022741"/>
    </source>
</evidence>
<comment type="cofactor">
    <cofactor evidence="2">
        <name>K(+)</name>
        <dbReference type="ChEBI" id="CHEBI:29103"/>
    </cofactor>
</comment>
<dbReference type="InterPro" id="IPR002133">
    <property type="entry name" value="S-AdoMet_synthetase"/>
</dbReference>
<sequence length="337" mass="36953">MLKTAENITFGHPDKVCDQISDAILDECLRQDPDTRAGIEVMGGHGQLYITGEVTTKAKFDAAQIAKDVYKEIGYDEELEIIVNLVQQSPDIARGVDTGGAGDQGIMVGYATNETEEMLPREHVLAAKLVRKLEEVRLAGQSELAKYLMPDGKAQITINNGEVDTVVVSTQHKPDIDQEKLKELIINEIIKPVVPEFKKTFINPAGPFIQGGFEADAGLTGRKIIVDNYGPQISVGGGCYSGKDPTKVDRSAAYMARYLAVEYLKKYNAKEVLVKLAYAIGEPEPVMATAVVDGQNIEITGYDLSPKGIINTLDLRKPQFKERARYGFFKGFHKAVS</sequence>
<keyword evidence="11 14" id="KW-0460">Magnesium</keyword>
<dbReference type="PROSITE" id="PS00376">
    <property type="entry name" value="ADOMET_SYNTHASE_1"/>
    <property type="match status" value="1"/>
</dbReference>
<keyword evidence="9" id="KW-0547">Nucleotide-binding</keyword>
<proteinExistence type="inferred from homology"/>
<dbReference type="UniPathway" id="UPA00315">
    <property type="reaction ID" value="UER00080"/>
</dbReference>
<dbReference type="InterPro" id="IPR022631">
    <property type="entry name" value="ADOMET_SYNTHASE_CS"/>
</dbReference>
<evidence type="ECO:0000256" key="1">
    <source>
        <dbReference type="ARBA" id="ARBA00001946"/>
    </source>
</evidence>
<comment type="similarity">
    <text evidence="4 15">Belongs to the AdoMet synthase family.</text>
</comment>
<dbReference type="EMBL" id="PCWQ01000007">
    <property type="protein sequence ID" value="PIR06929.1"/>
    <property type="molecule type" value="Genomic_DNA"/>
</dbReference>
<evidence type="ECO:0000256" key="7">
    <source>
        <dbReference type="ARBA" id="ARBA00022679"/>
    </source>
</evidence>
<gene>
    <name evidence="19" type="ORF">COV55_00695</name>
</gene>
<comment type="subunit">
    <text evidence="14">Homotetramer.</text>
</comment>
<protein>
    <recommendedName>
        <fullName evidence="5 13">Methionine adenosyltransferase</fullName>
        <ecNumber evidence="5 13">2.5.1.6</ecNumber>
    </recommendedName>
</protein>
<dbReference type="CDD" id="cd18079">
    <property type="entry name" value="S-AdoMet_synt"/>
    <property type="match status" value="1"/>
</dbReference>
<dbReference type="GO" id="GO:0005737">
    <property type="term" value="C:cytoplasm"/>
    <property type="evidence" value="ECO:0007669"/>
    <property type="project" value="UniProtKB-SubCell"/>
</dbReference>
<dbReference type="InterPro" id="IPR022628">
    <property type="entry name" value="S-AdoMet_synt_N"/>
</dbReference>
<evidence type="ECO:0000256" key="2">
    <source>
        <dbReference type="ARBA" id="ARBA00001958"/>
    </source>
</evidence>
<keyword evidence="6" id="KW-0554">One-carbon metabolism</keyword>
<feature type="domain" description="S-adenosylmethionine synthetase central" evidence="17">
    <location>
        <begin position="100"/>
        <end position="208"/>
    </location>
</feature>
<comment type="pathway">
    <text evidence="3">Amino-acid biosynthesis; S-adenosyl-L-methionine biosynthesis; S-adenosyl-L-methionine from L-methionine: step 1/1.</text>
</comment>
<organism evidence="19 20">
    <name type="scientific">Candidatus Komeilibacteria bacterium CG11_big_fil_rev_8_21_14_0_20_36_20</name>
    <dbReference type="NCBI Taxonomy" id="1974477"/>
    <lineage>
        <taxon>Bacteria</taxon>
        <taxon>Candidatus Komeiliibacteriota</taxon>
    </lineage>
</organism>
<evidence type="ECO:0000256" key="11">
    <source>
        <dbReference type="ARBA" id="ARBA00022842"/>
    </source>
</evidence>
<evidence type="ECO:0000259" key="18">
    <source>
        <dbReference type="Pfam" id="PF02773"/>
    </source>
</evidence>
<keyword evidence="7 19" id="KW-0808">Transferase</keyword>
<name>A0A2H0NDF4_9BACT</name>
<evidence type="ECO:0000256" key="10">
    <source>
        <dbReference type="ARBA" id="ARBA00022840"/>
    </source>
</evidence>
<dbReference type="InterPro" id="IPR022630">
    <property type="entry name" value="S-AdoMet_synt_C"/>
</dbReference>
<feature type="domain" description="S-adenosylmethionine synthetase C-terminal" evidence="18">
    <location>
        <begin position="211"/>
        <end position="330"/>
    </location>
</feature>
<dbReference type="Pfam" id="PF02773">
    <property type="entry name" value="S-AdoMet_synt_C"/>
    <property type="match status" value="1"/>
</dbReference>
<evidence type="ECO:0000256" key="15">
    <source>
        <dbReference type="RuleBase" id="RU004462"/>
    </source>
</evidence>
<dbReference type="GO" id="GO:0006730">
    <property type="term" value="P:one-carbon metabolic process"/>
    <property type="evidence" value="ECO:0007669"/>
    <property type="project" value="UniProtKB-KW"/>
</dbReference>
<evidence type="ECO:0000256" key="3">
    <source>
        <dbReference type="ARBA" id="ARBA00005224"/>
    </source>
</evidence>
<dbReference type="GO" id="GO:0005524">
    <property type="term" value="F:ATP binding"/>
    <property type="evidence" value="ECO:0007669"/>
    <property type="project" value="UniProtKB-KW"/>
</dbReference>
<reference evidence="19 20" key="1">
    <citation type="submission" date="2017-09" db="EMBL/GenBank/DDBJ databases">
        <title>Depth-based differentiation of microbial function through sediment-hosted aquifers and enrichment of novel symbionts in the deep terrestrial subsurface.</title>
        <authorList>
            <person name="Probst A.J."/>
            <person name="Ladd B."/>
            <person name="Jarett J.K."/>
            <person name="Geller-Mcgrath D.E."/>
            <person name="Sieber C.M."/>
            <person name="Emerson J.B."/>
            <person name="Anantharaman K."/>
            <person name="Thomas B.C."/>
            <person name="Malmstrom R."/>
            <person name="Stieglmeier M."/>
            <person name="Klingl A."/>
            <person name="Woyke T."/>
            <person name="Ryan C.M."/>
            <person name="Banfield J.F."/>
        </authorList>
    </citation>
    <scope>NUCLEOTIDE SEQUENCE [LARGE SCALE GENOMIC DNA]</scope>
    <source>
        <strain evidence="19">CG11_big_fil_rev_8_21_14_0_20_36_20</strain>
    </source>
</reference>
<dbReference type="GO" id="GO:0046872">
    <property type="term" value="F:metal ion binding"/>
    <property type="evidence" value="ECO:0007669"/>
    <property type="project" value="UniProtKB-KW"/>
</dbReference>
<dbReference type="SUPFAM" id="SSF55973">
    <property type="entry name" value="S-adenosylmethionine synthetase"/>
    <property type="match status" value="3"/>
</dbReference>
<accession>A0A2H0NDF4</accession>
<dbReference type="Pfam" id="PF02772">
    <property type="entry name" value="S-AdoMet_synt_M"/>
    <property type="match status" value="1"/>
</dbReference>
<keyword evidence="12 14" id="KW-0630">Potassium</keyword>